<dbReference type="AlphaFoldDB" id="A0A0E3QS13"/>
<dbReference type="STRING" id="1434108.MSBRM_0194"/>
<dbReference type="Pfam" id="PF00534">
    <property type="entry name" value="Glycos_transf_1"/>
    <property type="match status" value="1"/>
</dbReference>
<name>A0A0E3QS13_METBA</name>
<dbReference type="InterPro" id="IPR001296">
    <property type="entry name" value="Glyco_trans_1"/>
</dbReference>
<sequence length="418" mass="47412">MESLNSLILIFNTYFLNFSKMSGGSMKKIRIGMFSWESLYSIRIGGISPHVSELSEALAAEGHEVHLFTRGHEDNDEIINGVHYHRVACDQNGGIVEQMDRMCDAMYYRFLDVRERAGEFDILHGHDWHPVNVLCRIKAQFGLPFVLTFHSTEWGRNGNSYGGWWEANEISHREWLGGYESSDVIVTSPILKEEIKQIYKIPDYKIWKIPNGINVGKIKRNIDPGDVKKHYGINPFLPVVLFTGRMAYQKGPDLLVEAAARVLKKRDARFVLIGDGGMRPHCEYQAQKLGIGNSCNFLGYAPDNTVIDWFNACDLVCVPSRNEPFGIVVLEAWDAKKPVVASDAVALVENFKTGVVAYKEPSSIAWGLNYVLEGLGHNRMGKKGHDVLKKKYNWKRIAEKTLEVYEKVIENGPYHKSM</sequence>
<evidence type="ECO:0000313" key="3">
    <source>
        <dbReference type="EMBL" id="AKB53192.1"/>
    </source>
</evidence>
<organism evidence="3 4">
    <name type="scientific">Methanosarcina barkeri MS</name>
    <dbReference type="NCBI Taxonomy" id="1434108"/>
    <lineage>
        <taxon>Archaea</taxon>
        <taxon>Methanobacteriati</taxon>
        <taxon>Methanobacteriota</taxon>
        <taxon>Stenosarchaea group</taxon>
        <taxon>Methanomicrobia</taxon>
        <taxon>Methanosarcinales</taxon>
        <taxon>Methanosarcinaceae</taxon>
        <taxon>Methanosarcina</taxon>
    </lineage>
</organism>
<dbReference type="InterPro" id="IPR028098">
    <property type="entry name" value="Glyco_trans_4-like_N"/>
</dbReference>
<keyword evidence="4" id="KW-1185">Reference proteome</keyword>
<accession>A0A0E3QS13</accession>
<protein>
    <recommendedName>
        <fullName evidence="5">Glycosyltransferase</fullName>
    </recommendedName>
</protein>
<evidence type="ECO:0000259" key="1">
    <source>
        <dbReference type="Pfam" id="PF00534"/>
    </source>
</evidence>
<feature type="domain" description="Glycosyl transferase family 1" evidence="1">
    <location>
        <begin position="232"/>
        <end position="374"/>
    </location>
</feature>
<dbReference type="EMBL" id="CP009528">
    <property type="protein sequence ID" value="AKB53192.1"/>
    <property type="molecule type" value="Genomic_DNA"/>
</dbReference>
<dbReference type="HOGENOM" id="CLU_009583_2_3_2"/>
<dbReference type="Pfam" id="PF13439">
    <property type="entry name" value="Glyco_transf_4"/>
    <property type="match status" value="1"/>
</dbReference>
<dbReference type="Gene3D" id="3.40.50.2000">
    <property type="entry name" value="Glycogen Phosphorylase B"/>
    <property type="match status" value="2"/>
</dbReference>
<reference evidence="3 4" key="1">
    <citation type="submission" date="2014-07" db="EMBL/GenBank/DDBJ databases">
        <title>Methanogenic archaea and the global carbon cycle.</title>
        <authorList>
            <person name="Henriksen J.R."/>
            <person name="Luke J."/>
            <person name="Reinhart S."/>
            <person name="Benedict M.N."/>
            <person name="Youngblut N.D."/>
            <person name="Metcalf M.E."/>
            <person name="Whitaker R.J."/>
            <person name="Metcalf W.W."/>
        </authorList>
    </citation>
    <scope>NUCLEOTIDE SEQUENCE [LARGE SCALE GENOMIC DNA]</scope>
    <source>
        <strain evidence="3 4">MS</strain>
    </source>
</reference>
<dbReference type="KEGG" id="mby:MSBRM_0194"/>
<gene>
    <name evidence="3" type="ORF">MSBRM_0194</name>
</gene>
<dbReference type="CDD" id="cd03801">
    <property type="entry name" value="GT4_PimA-like"/>
    <property type="match status" value="1"/>
</dbReference>
<feature type="domain" description="Glycosyltransferase subfamily 4-like N-terminal" evidence="2">
    <location>
        <begin position="44"/>
        <end position="215"/>
    </location>
</feature>
<dbReference type="PANTHER" id="PTHR12526:SF625">
    <property type="entry name" value="PHOSPHATIDYLINOSITOL GLYCAN-CLASS A"/>
    <property type="match status" value="1"/>
</dbReference>
<dbReference type="PATRIC" id="fig|1434108.4.peg.199"/>
<evidence type="ECO:0008006" key="5">
    <source>
        <dbReference type="Google" id="ProtNLM"/>
    </source>
</evidence>
<evidence type="ECO:0000313" key="4">
    <source>
        <dbReference type="Proteomes" id="UP000033033"/>
    </source>
</evidence>
<dbReference type="PANTHER" id="PTHR12526">
    <property type="entry name" value="GLYCOSYLTRANSFERASE"/>
    <property type="match status" value="1"/>
</dbReference>
<dbReference type="GO" id="GO:0016757">
    <property type="term" value="F:glycosyltransferase activity"/>
    <property type="evidence" value="ECO:0007669"/>
    <property type="project" value="InterPro"/>
</dbReference>
<dbReference type="SUPFAM" id="SSF53756">
    <property type="entry name" value="UDP-Glycosyltransferase/glycogen phosphorylase"/>
    <property type="match status" value="1"/>
</dbReference>
<evidence type="ECO:0000259" key="2">
    <source>
        <dbReference type="Pfam" id="PF13439"/>
    </source>
</evidence>
<dbReference type="Proteomes" id="UP000033033">
    <property type="component" value="Chromosome"/>
</dbReference>
<proteinExistence type="predicted"/>